<reference evidence="1 2" key="1">
    <citation type="submission" date="2017-03" db="EMBL/GenBank/DDBJ databases">
        <title>Complete Genome Sequence of Vibrio vulnificus FORC_053.</title>
        <authorList>
            <consortium name="Food-borne Pathogen Omics Research Center"/>
            <person name="Chung H.Y."/>
            <person name="Na E.J."/>
            <person name="Song J.S."/>
            <person name="Kim H."/>
            <person name="Lee J.-H."/>
            <person name="Ryu S."/>
            <person name="Choi S.H."/>
        </authorList>
    </citation>
    <scope>NUCLEOTIDE SEQUENCE [LARGE SCALE GENOMIC DNA]</scope>
    <source>
        <strain evidence="1 2">FORC_053</strain>
    </source>
</reference>
<organism evidence="1 2">
    <name type="scientific">Vibrio vulnificus</name>
    <dbReference type="NCBI Taxonomy" id="672"/>
    <lineage>
        <taxon>Bacteria</taxon>
        <taxon>Pseudomonadati</taxon>
        <taxon>Pseudomonadota</taxon>
        <taxon>Gammaproteobacteria</taxon>
        <taxon>Vibrionales</taxon>
        <taxon>Vibrionaceae</taxon>
        <taxon>Vibrio</taxon>
    </lineage>
</organism>
<gene>
    <name evidence="1" type="ORF">FORC53_5569</name>
</gene>
<dbReference type="EMBL" id="CP019292">
    <property type="protein sequence ID" value="AXX63908.1"/>
    <property type="molecule type" value="Genomic_DNA"/>
</dbReference>
<dbReference type="AlphaFoldDB" id="A0AAN1UFX6"/>
<dbReference type="Proteomes" id="UP000263418">
    <property type="component" value="Chromosome 3"/>
</dbReference>
<protein>
    <submittedName>
        <fullName evidence="1">Uncharacterized protein</fullName>
    </submittedName>
</protein>
<proteinExistence type="predicted"/>
<evidence type="ECO:0000313" key="1">
    <source>
        <dbReference type="EMBL" id="AXX63908.1"/>
    </source>
</evidence>
<accession>A0AAN1UFX6</accession>
<name>A0AAN1UFX6_VIBVL</name>
<sequence length="132" mass="15318">MMKKKKNGSKQKEDLGILSDLMLLGMLLLLFALSSVDLTSYDDMNNDPNKMVQKLDVYSFRIDIDKQIEHRQASPHNEKPVLNVIAKQGVYRFEIGQRKVPNMKKDVFVINNEWLCPTDQISKECLNKSFNR</sequence>
<evidence type="ECO:0000313" key="2">
    <source>
        <dbReference type="Proteomes" id="UP000263418"/>
    </source>
</evidence>
<dbReference type="RefSeq" id="WP_118895476.1">
    <property type="nucleotide sequence ID" value="NZ_CP019292.1"/>
</dbReference>